<dbReference type="Pfam" id="PF22776">
    <property type="entry name" value="K_trans_C"/>
    <property type="match status" value="1"/>
</dbReference>
<evidence type="ECO:0000256" key="5">
    <source>
        <dbReference type="ARBA" id="ARBA00022692"/>
    </source>
</evidence>
<dbReference type="PANTHER" id="PTHR30540">
    <property type="entry name" value="OSMOTIC STRESS POTASSIUM TRANSPORTER"/>
    <property type="match status" value="1"/>
</dbReference>
<evidence type="ECO:0000313" key="14">
    <source>
        <dbReference type="Proteomes" id="UP001515500"/>
    </source>
</evidence>
<feature type="transmembrane region" description="Helical" evidence="10">
    <location>
        <begin position="431"/>
        <end position="452"/>
    </location>
</feature>
<dbReference type="AlphaFoldDB" id="A0AB40CX61"/>
<feature type="region of interest" description="Disordered" evidence="11">
    <location>
        <begin position="668"/>
        <end position="691"/>
    </location>
</feature>
<dbReference type="Proteomes" id="UP001515500">
    <property type="component" value="Chromosome 18"/>
</dbReference>
<comment type="caution">
    <text evidence="10">Lacks conserved residue(s) required for the propagation of feature annotation.</text>
</comment>
<dbReference type="Pfam" id="PF02705">
    <property type="entry name" value="K_trans"/>
    <property type="match status" value="1"/>
</dbReference>
<dbReference type="RefSeq" id="XP_039144561.1">
    <property type="nucleotide sequence ID" value="XM_039288627.1"/>
</dbReference>
<dbReference type="NCBIfam" id="TIGR00794">
    <property type="entry name" value="kup"/>
    <property type="match status" value="1"/>
</dbReference>
<organism evidence="14 15">
    <name type="scientific">Dioscorea cayennensis subsp. rotundata</name>
    <name type="common">White Guinea yam</name>
    <name type="synonym">Dioscorea rotundata</name>
    <dbReference type="NCBI Taxonomy" id="55577"/>
    <lineage>
        <taxon>Eukaryota</taxon>
        <taxon>Viridiplantae</taxon>
        <taxon>Streptophyta</taxon>
        <taxon>Embryophyta</taxon>
        <taxon>Tracheophyta</taxon>
        <taxon>Spermatophyta</taxon>
        <taxon>Magnoliopsida</taxon>
        <taxon>Liliopsida</taxon>
        <taxon>Dioscoreales</taxon>
        <taxon>Dioscoreaceae</taxon>
        <taxon>Dioscorea</taxon>
    </lineage>
</organism>
<evidence type="ECO:0000256" key="10">
    <source>
        <dbReference type="RuleBase" id="RU321113"/>
    </source>
</evidence>
<sequence>MRSRDFGVVPGHTETWRRTFLLSFQSLGVVFGHLSIGPLYVLHTASSSDMTLDTLFGILSFIIWTMTLIPLVKYVFIVLKADDNGEGGTFALYSLLCRHAKVGLLPNNCDADDALLAYEMGRFYKNNSDTKHKWTIEKSKQSRYLMLMVALLGSCMVIGNGVLVPAISVLSASLNLDDSLASISFKSAEHREAQFEKYAPVPTACFILVALFVLQHFGTHKIGFLFAPIIIVWLLFLCGISAYNVFHWNYRVLYAISPTYLFKYLRNIDIRSWRSLGGVVLSIAGSDAMFADLGHFSKRSIKIAFSFLVYPSLVLCYMGQTAFMSKNWDPSRKVLPSHLVASMPGGTKHIFTLLSVLASVVGSQATITATFSIINQLQALNCFPRVKVVHTSERIHGQIYIPDVNWILMALCLAFTIAVKDVANMGNATGLAVVIGMLITTCFMSLIIGLYWGKVFEATLFLVFFGFVEAVYLLACILNFQKSAWVFLFFILFVLIIMLAWHYGTVKKYEFDVNNKVSIEWLTNLGPGLGVVRLPGIGFVYSDIMTGIPAFFSHFVVNLPAYHQVLVFVSFKPVPVPSVPPSKQYIIGRMGSKEFKVYRCIVRYGYCDSIRDVNIFEDHIFRAIGEFVSLEDRDPVPPNLLEDRLIVTGNLDQEGTAFITVTDTTSIDNNSDQVDEESPKTGSEHSQILPSTTRRRKVRFLLPPDSPQMRPSVREELLELVEAREHGMTYILGQSHIFPHQRSNFLRKLAIKLYIFLGHNCRDPLMVLNIPHAAFVEVGMPYYL</sequence>
<dbReference type="InterPro" id="IPR053952">
    <property type="entry name" value="K_trans_C"/>
</dbReference>
<reference evidence="15" key="1">
    <citation type="submission" date="2025-08" db="UniProtKB">
        <authorList>
            <consortium name="RefSeq"/>
        </authorList>
    </citation>
    <scope>IDENTIFICATION</scope>
</reference>
<protein>
    <recommendedName>
        <fullName evidence="10">Potassium transporter</fullName>
    </recommendedName>
</protein>
<evidence type="ECO:0000256" key="2">
    <source>
        <dbReference type="ARBA" id="ARBA00008440"/>
    </source>
</evidence>
<name>A0AB40CX61_DIOCR</name>
<feature type="domain" description="K+ potassium transporter C-terminal" evidence="13">
    <location>
        <begin position="535"/>
        <end position="783"/>
    </location>
</feature>
<feature type="transmembrane region" description="Helical" evidence="10">
    <location>
        <begin position="350"/>
        <end position="374"/>
    </location>
</feature>
<dbReference type="GeneID" id="120281936"/>
<evidence type="ECO:0000256" key="9">
    <source>
        <dbReference type="ARBA" id="ARBA00023136"/>
    </source>
</evidence>
<feature type="transmembrane region" description="Helical" evidence="10">
    <location>
        <begin position="224"/>
        <end position="242"/>
    </location>
</feature>
<comment type="subcellular location">
    <subcellularLocation>
        <location evidence="1 10">Membrane</location>
        <topology evidence="1 10">Multi-pass membrane protein</topology>
    </subcellularLocation>
</comment>
<feature type="domain" description="K+ potassium transporter integral membrane" evidence="12">
    <location>
        <begin position="23"/>
        <end position="523"/>
    </location>
</feature>
<evidence type="ECO:0000259" key="13">
    <source>
        <dbReference type="Pfam" id="PF22776"/>
    </source>
</evidence>
<evidence type="ECO:0000256" key="3">
    <source>
        <dbReference type="ARBA" id="ARBA00022448"/>
    </source>
</evidence>
<keyword evidence="7 10" id="KW-1133">Transmembrane helix</keyword>
<dbReference type="GO" id="GO:0015079">
    <property type="term" value="F:potassium ion transmembrane transporter activity"/>
    <property type="evidence" value="ECO:0007669"/>
    <property type="project" value="UniProtKB-UniRule"/>
</dbReference>
<comment type="similarity">
    <text evidence="2 10">Belongs to the HAK/KUP transporter (TC 2.A.72.3) family.</text>
</comment>
<evidence type="ECO:0000256" key="8">
    <source>
        <dbReference type="ARBA" id="ARBA00023065"/>
    </source>
</evidence>
<keyword evidence="3" id="KW-0813">Transport</keyword>
<evidence type="ECO:0000256" key="7">
    <source>
        <dbReference type="ARBA" id="ARBA00022989"/>
    </source>
</evidence>
<evidence type="ECO:0000256" key="11">
    <source>
        <dbReference type="SAM" id="MobiDB-lite"/>
    </source>
</evidence>
<keyword evidence="9 10" id="KW-0472">Membrane</keyword>
<keyword evidence="14" id="KW-1185">Reference proteome</keyword>
<keyword evidence="6 10" id="KW-0630">Potassium</keyword>
<evidence type="ECO:0000256" key="4">
    <source>
        <dbReference type="ARBA" id="ARBA00022538"/>
    </source>
</evidence>
<feature type="transmembrane region" description="Helical" evidence="10">
    <location>
        <begin position="485"/>
        <end position="504"/>
    </location>
</feature>
<dbReference type="InterPro" id="IPR053951">
    <property type="entry name" value="K_trans_N"/>
</dbReference>
<feature type="transmembrane region" description="Helical" evidence="10">
    <location>
        <begin position="303"/>
        <end position="323"/>
    </location>
</feature>
<evidence type="ECO:0000256" key="1">
    <source>
        <dbReference type="ARBA" id="ARBA00004141"/>
    </source>
</evidence>
<dbReference type="PANTHER" id="PTHR30540:SF97">
    <property type="entry name" value="POTASSIUM TRANSPORTER"/>
    <property type="match status" value="1"/>
</dbReference>
<feature type="transmembrane region" description="Helical" evidence="10">
    <location>
        <begin position="144"/>
        <end position="170"/>
    </location>
</feature>
<feature type="transmembrane region" description="Helical" evidence="10">
    <location>
        <begin position="54"/>
        <end position="76"/>
    </location>
</feature>
<feature type="transmembrane region" description="Helical" evidence="10">
    <location>
        <begin position="458"/>
        <end position="478"/>
    </location>
</feature>
<proteinExistence type="inferred from homology"/>
<evidence type="ECO:0000313" key="15">
    <source>
        <dbReference type="RefSeq" id="XP_039144561.1"/>
    </source>
</evidence>
<keyword evidence="4 10" id="KW-0633">Potassium transport</keyword>
<feature type="transmembrane region" description="Helical" evidence="10">
    <location>
        <begin position="399"/>
        <end position="419"/>
    </location>
</feature>
<evidence type="ECO:0000259" key="12">
    <source>
        <dbReference type="Pfam" id="PF02705"/>
    </source>
</evidence>
<evidence type="ECO:0000256" key="6">
    <source>
        <dbReference type="ARBA" id="ARBA00022958"/>
    </source>
</evidence>
<feature type="transmembrane region" description="Helical" evidence="10">
    <location>
        <begin position="272"/>
        <end position="291"/>
    </location>
</feature>
<keyword evidence="5 10" id="KW-0812">Transmembrane</keyword>
<dbReference type="InterPro" id="IPR003855">
    <property type="entry name" value="K+_transporter"/>
</dbReference>
<accession>A0AB40CX61</accession>
<keyword evidence="8 10" id="KW-0406">Ion transport</keyword>
<feature type="transmembrane region" description="Helical" evidence="10">
    <location>
        <begin position="20"/>
        <end position="42"/>
    </location>
</feature>
<comment type="function">
    <text evidence="10">Potassium transporter.</text>
</comment>
<dbReference type="GO" id="GO:0016020">
    <property type="term" value="C:membrane"/>
    <property type="evidence" value="ECO:0007669"/>
    <property type="project" value="UniProtKB-SubCell"/>
</dbReference>
<gene>
    <name evidence="15" type="primary">LOC120281936</name>
</gene>